<evidence type="ECO:0000313" key="2">
    <source>
        <dbReference type="Proteomes" id="UP001139344"/>
    </source>
</evidence>
<dbReference type="PANTHER" id="PTHR17985:SF8">
    <property type="entry name" value="TRANSPORT AND GOLGI ORGANIZATION PROTEIN 2 HOMOLOG"/>
    <property type="match status" value="1"/>
</dbReference>
<comment type="caution">
    <text evidence="1">The sequence shown here is derived from an EMBL/GenBank/DDBJ whole genome shotgun (WGS) entry which is preliminary data.</text>
</comment>
<reference evidence="1" key="1">
    <citation type="submission" date="2021-12" db="EMBL/GenBank/DDBJ databases">
        <title>Description of Gramella crocea sp. nov., a new bacterium isolated from activated sludge.</title>
        <authorList>
            <person name="Zhang X."/>
        </authorList>
    </citation>
    <scope>NUCLEOTIDE SEQUENCE</scope>
    <source>
        <strain evidence="1">YB25</strain>
    </source>
</reference>
<name>A0A9X1UUX6_9FLAO</name>
<dbReference type="EMBL" id="JAJSON010000002">
    <property type="protein sequence ID" value="MCG9970039.1"/>
    <property type="molecule type" value="Genomic_DNA"/>
</dbReference>
<accession>A0A9X1UUX6</accession>
<organism evidence="1 2">
    <name type="scientific">Christiangramia crocea</name>
    <dbReference type="NCBI Taxonomy" id="2904124"/>
    <lineage>
        <taxon>Bacteria</taxon>
        <taxon>Pseudomonadati</taxon>
        <taxon>Bacteroidota</taxon>
        <taxon>Flavobacteriia</taxon>
        <taxon>Flavobacteriales</taxon>
        <taxon>Flavobacteriaceae</taxon>
        <taxon>Christiangramia</taxon>
    </lineage>
</organism>
<proteinExistence type="predicted"/>
<dbReference type="RefSeq" id="WP_240095173.1">
    <property type="nucleotide sequence ID" value="NZ_JAJSON010000002.1"/>
</dbReference>
<dbReference type="Proteomes" id="UP001139344">
    <property type="component" value="Unassembled WGS sequence"/>
</dbReference>
<dbReference type="InterPro" id="IPR008551">
    <property type="entry name" value="TANGO2"/>
</dbReference>
<dbReference type="Pfam" id="PF05742">
    <property type="entry name" value="TANGO2"/>
    <property type="match status" value="1"/>
</dbReference>
<dbReference type="PANTHER" id="PTHR17985">
    <property type="entry name" value="SER/THR-RICH PROTEIN T10 IN DGCR REGION"/>
    <property type="match status" value="1"/>
</dbReference>
<gene>
    <name evidence="1" type="ORF">LU635_00200</name>
</gene>
<evidence type="ECO:0000313" key="1">
    <source>
        <dbReference type="EMBL" id="MCG9970039.1"/>
    </source>
</evidence>
<keyword evidence="2" id="KW-1185">Reference proteome</keyword>
<protein>
    <submittedName>
        <fullName evidence="1">NRDE family protein</fullName>
    </submittedName>
</protein>
<sequence>MCTITLIPHPDWLNGFVLTSNRDEAVSRLSLPPQMEFYNGNKLYFPKDKKAGGTWVGVSENMRCVCLMNGAEQPHVRKNDYRKSRGVVVKDFLAGKKLKYLLWDYDLEDIEPFTMILVDWQNGLMFKELIWNGDNRKVSKLPLKEHIWSSSPLYTKEMKNLRRKWFNELKQSRGFSAKTLLDFHHNAGQGNKESDLIIDRGFLKTQSITQVHNTQEGIKFWYKDLIDSEVTEKFIQFSA</sequence>
<dbReference type="AlphaFoldDB" id="A0A9X1UUX6"/>